<dbReference type="RefSeq" id="WP_191140952.1">
    <property type="nucleotide sequence ID" value="NZ_JACXAG020000010.1"/>
</dbReference>
<evidence type="ECO:0000256" key="2">
    <source>
        <dbReference type="ARBA" id="ARBA00005013"/>
    </source>
</evidence>
<comment type="caution">
    <text evidence="8">The sequence shown here is derived from an EMBL/GenBank/DDBJ whole genome shotgun (WGS) entry which is preliminary data.</text>
</comment>
<dbReference type="Gene3D" id="3.30.1130.10">
    <property type="match status" value="1"/>
</dbReference>
<sequence length="119" mass="13719">MDKIFFNQMRFYAYHGVYSEENRLGQRFMVDLELGLNLQPAAQADDLKKTVNYADVYNKVKQEVEETQVKLVETLAERIATCILAEDQIEEVRVRVTKPDPPIAGHYDAVGVEIVRRKS</sequence>
<dbReference type="Proteomes" id="UP000661691">
    <property type="component" value="Unassembled WGS sequence"/>
</dbReference>
<evidence type="ECO:0000313" key="9">
    <source>
        <dbReference type="Proteomes" id="UP000661691"/>
    </source>
</evidence>
<dbReference type="GO" id="GO:0004150">
    <property type="term" value="F:dihydroneopterin aldolase activity"/>
    <property type="evidence" value="ECO:0007669"/>
    <property type="project" value="UniProtKB-UniRule"/>
</dbReference>
<dbReference type="EMBL" id="JACXAH010000010">
    <property type="protein sequence ID" value="MBD1372440.1"/>
    <property type="molecule type" value="Genomic_DNA"/>
</dbReference>
<dbReference type="EC" id="4.1.2.25" evidence="6"/>
<evidence type="ECO:0000313" key="8">
    <source>
        <dbReference type="EMBL" id="MBD1372440.1"/>
    </source>
</evidence>
<comment type="pathway">
    <text evidence="2 6">Cofactor biosynthesis; tetrahydrofolate biosynthesis; 2-amino-4-hydroxy-6-hydroxymethyl-7,8-dihydropteridine diphosphate from 7,8-dihydroneopterin triphosphate: step 3/4.</text>
</comment>
<dbReference type="AlphaFoldDB" id="A0A926NBR6"/>
<proteinExistence type="inferred from homology"/>
<keyword evidence="9" id="KW-1185">Reference proteome</keyword>
<evidence type="ECO:0000256" key="5">
    <source>
        <dbReference type="ARBA" id="ARBA00023239"/>
    </source>
</evidence>
<dbReference type="GO" id="GO:0046654">
    <property type="term" value="P:tetrahydrofolate biosynthetic process"/>
    <property type="evidence" value="ECO:0007669"/>
    <property type="project" value="UniProtKB-UniRule"/>
</dbReference>
<reference evidence="8" key="1">
    <citation type="submission" date="2020-09" db="EMBL/GenBank/DDBJ databases">
        <title>A novel bacterium of genus Hazenella, isolated from South China Sea.</title>
        <authorList>
            <person name="Huang H."/>
            <person name="Mo K."/>
            <person name="Hu Y."/>
        </authorList>
    </citation>
    <scope>NUCLEOTIDE SEQUENCE</scope>
    <source>
        <strain evidence="8">IB182357</strain>
    </source>
</reference>
<dbReference type="SUPFAM" id="SSF55620">
    <property type="entry name" value="Tetrahydrobiopterin biosynthesis enzymes-like"/>
    <property type="match status" value="1"/>
</dbReference>
<dbReference type="GO" id="GO:0005737">
    <property type="term" value="C:cytoplasm"/>
    <property type="evidence" value="ECO:0007669"/>
    <property type="project" value="TreeGrafter"/>
</dbReference>
<evidence type="ECO:0000256" key="6">
    <source>
        <dbReference type="RuleBase" id="RU362079"/>
    </source>
</evidence>
<dbReference type="NCBIfam" id="TIGR00525">
    <property type="entry name" value="folB"/>
    <property type="match status" value="1"/>
</dbReference>
<evidence type="ECO:0000256" key="1">
    <source>
        <dbReference type="ARBA" id="ARBA00001353"/>
    </source>
</evidence>
<dbReference type="Pfam" id="PF02152">
    <property type="entry name" value="FolB"/>
    <property type="match status" value="1"/>
</dbReference>
<protein>
    <recommendedName>
        <fullName evidence="6">7,8-dihydroneopterin aldolase</fullName>
        <ecNumber evidence="6">4.1.2.25</ecNumber>
    </recommendedName>
</protein>
<dbReference type="SMART" id="SM00905">
    <property type="entry name" value="FolB"/>
    <property type="match status" value="1"/>
</dbReference>
<evidence type="ECO:0000256" key="4">
    <source>
        <dbReference type="ARBA" id="ARBA00022909"/>
    </source>
</evidence>
<gene>
    <name evidence="8" type="primary">folB</name>
    <name evidence="8" type="ORF">IC620_08720</name>
</gene>
<evidence type="ECO:0000259" key="7">
    <source>
        <dbReference type="SMART" id="SM00905"/>
    </source>
</evidence>
<comment type="similarity">
    <text evidence="3 6">Belongs to the DHNA family.</text>
</comment>
<keyword evidence="4 6" id="KW-0289">Folate biosynthesis</keyword>
<dbReference type="GO" id="GO:0046656">
    <property type="term" value="P:folic acid biosynthetic process"/>
    <property type="evidence" value="ECO:0007669"/>
    <property type="project" value="UniProtKB-UniRule"/>
</dbReference>
<dbReference type="InterPro" id="IPR006157">
    <property type="entry name" value="FolB_dom"/>
</dbReference>
<dbReference type="InterPro" id="IPR043133">
    <property type="entry name" value="GTP-CH-I_C/QueF"/>
</dbReference>
<name>A0A926NBR6_9BACL</name>
<dbReference type="CDD" id="cd00534">
    <property type="entry name" value="DHNA_DHNTPE"/>
    <property type="match status" value="1"/>
</dbReference>
<comment type="function">
    <text evidence="6">Catalyzes the conversion of 7,8-dihydroneopterin to 6-hydroxymethyl-7,8-dihydropterin.</text>
</comment>
<dbReference type="NCBIfam" id="TIGR00526">
    <property type="entry name" value="folB_dom"/>
    <property type="match status" value="1"/>
</dbReference>
<dbReference type="PANTHER" id="PTHR42844:SF1">
    <property type="entry name" value="DIHYDRONEOPTERIN ALDOLASE 1-RELATED"/>
    <property type="match status" value="1"/>
</dbReference>
<keyword evidence="5 6" id="KW-0456">Lyase</keyword>
<dbReference type="InterPro" id="IPR006156">
    <property type="entry name" value="Dihydroneopterin_aldolase"/>
</dbReference>
<dbReference type="FunFam" id="3.30.1130.10:FF:000003">
    <property type="entry name" value="7,8-dihydroneopterin aldolase"/>
    <property type="match status" value="1"/>
</dbReference>
<evidence type="ECO:0000256" key="3">
    <source>
        <dbReference type="ARBA" id="ARBA00005708"/>
    </source>
</evidence>
<accession>A0A926NBR6</accession>
<feature type="domain" description="Dihydroneopterin aldolase/epimerase" evidence="7">
    <location>
        <begin position="4"/>
        <end position="116"/>
    </location>
</feature>
<organism evidence="8 9">
    <name type="scientific">Polycladospora coralii</name>
    <dbReference type="NCBI Taxonomy" id="2771432"/>
    <lineage>
        <taxon>Bacteria</taxon>
        <taxon>Bacillati</taxon>
        <taxon>Bacillota</taxon>
        <taxon>Bacilli</taxon>
        <taxon>Bacillales</taxon>
        <taxon>Thermoactinomycetaceae</taxon>
        <taxon>Polycladospora</taxon>
    </lineage>
</organism>
<comment type="catalytic activity">
    <reaction evidence="1 6">
        <text>7,8-dihydroneopterin = 6-hydroxymethyl-7,8-dihydropterin + glycolaldehyde</text>
        <dbReference type="Rhea" id="RHEA:10540"/>
        <dbReference type="ChEBI" id="CHEBI:17001"/>
        <dbReference type="ChEBI" id="CHEBI:17071"/>
        <dbReference type="ChEBI" id="CHEBI:44841"/>
        <dbReference type="EC" id="4.1.2.25"/>
    </reaction>
</comment>
<dbReference type="PANTHER" id="PTHR42844">
    <property type="entry name" value="DIHYDRONEOPTERIN ALDOLASE 1-RELATED"/>
    <property type="match status" value="1"/>
</dbReference>